<dbReference type="InterPro" id="IPR051213">
    <property type="entry name" value="START_lipid_transfer"/>
</dbReference>
<keyword evidence="3" id="KW-1185">Reference proteome</keyword>
<dbReference type="PROSITE" id="PS50848">
    <property type="entry name" value="START"/>
    <property type="match status" value="1"/>
</dbReference>
<evidence type="ECO:0000313" key="2">
    <source>
        <dbReference type="EMBL" id="ORY29243.1"/>
    </source>
</evidence>
<dbReference type="EMBL" id="MCGO01000089">
    <property type="protein sequence ID" value="ORY29243.1"/>
    <property type="molecule type" value="Genomic_DNA"/>
</dbReference>
<protein>
    <submittedName>
        <fullName evidence="2">Bet v1-like protein</fullName>
    </submittedName>
</protein>
<dbReference type="Pfam" id="PF01852">
    <property type="entry name" value="START"/>
    <property type="match status" value="1"/>
</dbReference>
<dbReference type="Gene3D" id="3.30.530.20">
    <property type="match status" value="1"/>
</dbReference>
<dbReference type="CDD" id="cd00177">
    <property type="entry name" value="START"/>
    <property type="match status" value="1"/>
</dbReference>
<dbReference type="SUPFAM" id="SSF55961">
    <property type="entry name" value="Bet v1-like"/>
    <property type="match status" value="1"/>
</dbReference>
<dbReference type="PANTHER" id="PTHR19308">
    <property type="entry name" value="PHOSPHATIDYLCHOLINE TRANSFER PROTEIN"/>
    <property type="match status" value="1"/>
</dbReference>
<gene>
    <name evidence="2" type="ORF">BCR33DRAFT_793081</name>
</gene>
<feature type="domain" description="START" evidence="1">
    <location>
        <begin position="12"/>
        <end position="199"/>
    </location>
</feature>
<dbReference type="Proteomes" id="UP000193642">
    <property type="component" value="Unassembled WGS sequence"/>
</dbReference>
<dbReference type="GO" id="GO:0005737">
    <property type="term" value="C:cytoplasm"/>
    <property type="evidence" value="ECO:0007669"/>
    <property type="project" value="UniProtKB-ARBA"/>
</dbReference>
<dbReference type="OrthoDB" id="196858at2759"/>
<dbReference type="InterPro" id="IPR023393">
    <property type="entry name" value="START-like_dom_sf"/>
</dbReference>
<dbReference type="InterPro" id="IPR002913">
    <property type="entry name" value="START_lipid-bd_dom"/>
</dbReference>
<proteinExistence type="predicted"/>
<name>A0A1Y2B344_9FUNG</name>
<dbReference type="AlphaFoldDB" id="A0A1Y2B344"/>
<dbReference type="GO" id="GO:0008289">
    <property type="term" value="F:lipid binding"/>
    <property type="evidence" value="ECO:0007669"/>
    <property type="project" value="InterPro"/>
</dbReference>
<reference evidence="2 3" key="1">
    <citation type="submission" date="2016-07" db="EMBL/GenBank/DDBJ databases">
        <title>Pervasive Adenine N6-methylation of Active Genes in Fungi.</title>
        <authorList>
            <consortium name="DOE Joint Genome Institute"/>
            <person name="Mondo S.J."/>
            <person name="Dannebaum R.O."/>
            <person name="Kuo R.C."/>
            <person name="Labutti K."/>
            <person name="Haridas S."/>
            <person name="Kuo A."/>
            <person name="Salamov A."/>
            <person name="Ahrendt S.R."/>
            <person name="Lipzen A."/>
            <person name="Sullivan W."/>
            <person name="Andreopoulos W.B."/>
            <person name="Clum A."/>
            <person name="Lindquist E."/>
            <person name="Daum C."/>
            <person name="Ramamoorthy G.K."/>
            <person name="Gryganskyi A."/>
            <person name="Culley D."/>
            <person name="Magnuson J.K."/>
            <person name="James T.Y."/>
            <person name="O'Malley M.A."/>
            <person name="Stajich J.E."/>
            <person name="Spatafora J.W."/>
            <person name="Visel A."/>
            <person name="Grigoriev I.V."/>
        </authorList>
    </citation>
    <scope>NUCLEOTIDE SEQUENCE [LARGE SCALE GENOMIC DNA]</scope>
    <source>
        <strain evidence="2 3">JEL800</strain>
    </source>
</reference>
<evidence type="ECO:0000259" key="1">
    <source>
        <dbReference type="PROSITE" id="PS50848"/>
    </source>
</evidence>
<comment type="caution">
    <text evidence="2">The sequence shown here is derived from an EMBL/GenBank/DDBJ whole genome shotgun (WGS) entry which is preliminary data.</text>
</comment>
<dbReference type="PANTHER" id="PTHR19308:SF14">
    <property type="entry name" value="START DOMAIN-CONTAINING PROTEIN"/>
    <property type="match status" value="1"/>
</dbReference>
<organism evidence="2 3">
    <name type="scientific">Rhizoclosmatium globosum</name>
    <dbReference type="NCBI Taxonomy" id="329046"/>
    <lineage>
        <taxon>Eukaryota</taxon>
        <taxon>Fungi</taxon>
        <taxon>Fungi incertae sedis</taxon>
        <taxon>Chytridiomycota</taxon>
        <taxon>Chytridiomycota incertae sedis</taxon>
        <taxon>Chytridiomycetes</taxon>
        <taxon>Chytridiales</taxon>
        <taxon>Chytriomycetaceae</taxon>
        <taxon>Rhizoclosmatium</taxon>
    </lineage>
</organism>
<sequence length="456" mass="50249">MPTRGKTHRHRLAIETAVKYFKELYTDTECWKKVSTIDGIDISKKDLSRDLQSSYGASLLPTFRGDGIIENITVQEVASVLRGFGARKLWDPRFEQGKLLETLSETENLYLSSQKGNLIVRSRDFLTANVYTLENTADEAIVVSTSVVDSLAPPEGYWGNYVRAEAKALGWMLRQEGRNVAATLIHLLNSIQPALINIIQVQAPLCIKNVADAIQEHGTLPFVVLGLSQFSPSRRIIIKSEWIDPDNTNFTVKAAIPPGKSNFSIAFPVKGKYWPGASIEMKSHAGLLVQAHQVASMYLLDGVVGESTKCLVQLHFHTSEEASQNITIHVRPYAGISQRRLSSVIGNSSGEAIYEFNGVQVLDGSLSPVDSAIAFDEVATKTLEEEERELTPTESIQKTRAALEIKGLDLTWDSALALSTSVVATSYVYLTSFLYGTARVHGKEPVRAAYDDLDDN</sequence>
<accession>A0A1Y2B344</accession>
<evidence type="ECO:0000313" key="3">
    <source>
        <dbReference type="Proteomes" id="UP000193642"/>
    </source>
</evidence>